<protein>
    <submittedName>
        <fullName evidence="1">Uncharacterized protein</fullName>
    </submittedName>
</protein>
<proteinExistence type="predicted"/>
<dbReference type="AlphaFoldDB" id="A0AAJ8BSS0"/>
<gene>
    <name evidence="1" type="ORF">An14g02120</name>
</gene>
<sequence>MLSNSWLLEIHQESHIQLQAYWELNTIIKKVGYYTVTTYSGSMLDARRRRLVNGLPLLILNSKSLKYKPCTSMYCKDEIFVNVYLTSDYKLNKKTNSSNTRSSDPQWR</sequence>
<evidence type="ECO:0000313" key="1">
    <source>
        <dbReference type="RefSeq" id="XP_059602278.1"/>
    </source>
</evidence>
<dbReference type="GeneID" id="84592931"/>
<reference evidence="1" key="1">
    <citation type="submission" date="2025-02" db="EMBL/GenBank/DDBJ databases">
        <authorList>
            <consortium name="NCBI Genome Project"/>
        </authorList>
    </citation>
    <scope>NUCLEOTIDE SEQUENCE</scope>
</reference>
<organism evidence="1">
    <name type="scientific">Aspergillus niger</name>
    <dbReference type="NCBI Taxonomy" id="5061"/>
    <lineage>
        <taxon>Eukaryota</taxon>
        <taxon>Fungi</taxon>
        <taxon>Dikarya</taxon>
        <taxon>Ascomycota</taxon>
        <taxon>Pezizomycotina</taxon>
        <taxon>Eurotiomycetes</taxon>
        <taxon>Eurotiomycetidae</taxon>
        <taxon>Eurotiales</taxon>
        <taxon>Aspergillaceae</taxon>
        <taxon>Aspergillus</taxon>
        <taxon>Aspergillus subgen. Circumdati</taxon>
    </lineage>
</organism>
<dbReference type="RefSeq" id="XP_059602278.1">
    <property type="nucleotide sequence ID" value="XM_059744108.1"/>
</dbReference>
<reference evidence="1" key="2">
    <citation type="submission" date="2025-08" db="UniProtKB">
        <authorList>
            <consortium name="RefSeq"/>
        </authorList>
    </citation>
    <scope>IDENTIFICATION</scope>
</reference>
<name>A0AAJ8BSS0_ASPNG</name>
<accession>A0AAJ8BSS0</accession>
<dbReference type="VEuPathDB" id="FungiDB:An14g02120"/>
<dbReference type="KEGG" id="ang:An14g02120"/>